<evidence type="ECO:0000313" key="2">
    <source>
        <dbReference type="WBParaSite" id="HCON_00182780-00001"/>
    </source>
</evidence>
<dbReference type="AlphaFoldDB" id="A0A7I4Z3A0"/>
<protein>
    <submittedName>
        <fullName evidence="2">WWE domain-containing protein</fullName>
    </submittedName>
</protein>
<dbReference type="Proteomes" id="UP000025227">
    <property type="component" value="Unplaced"/>
</dbReference>
<dbReference type="WBParaSite" id="HCON_00182780-00001">
    <property type="protein sequence ID" value="HCON_00182780-00001"/>
    <property type="gene ID" value="HCON_00182780"/>
</dbReference>
<evidence type="ECO:0000313" key="1">
    <source>
        <dbReference type="Proteomes" id="UP000025227"/>
    </source>
</evidence>
<name>A0A7I4Z3A0_HAECO</name>
<accession>A0A7I4Z3A0</accession>
<dbReference type="OrthoDB" id="5815649at2759"/>
<reference evidence="2" key="1">
    <citation type="submission" date="2020-12" db="UniProtKB">
        <authorList>
            <consortium name="WormBaseParasite"/>
        </authorList>
    </citation>
    <scope>IDENTIFICATION</scope>
    <source>
        <strain evidence="2">MHco3</strain>
    </source>
</reference>
<keyword evidence="1" id="KW-1185">Reference proteome</keyword>
<sequence>MRSASLSAVERMMLGIFLYTLVQKGIRSSELRRRTNIRDAVEYAKKSKIKWHGTPCDIVMTLGTSSEYRDGRQRDGQIFHERSERQECFARVPRASTIHWTTLARDRDEWSGTELRPDSTYVDGPPPRPSYKFCFPINEHIYWRSSAVYKYIYYTTTGEQWTSTRTTGTTNAAGNRADEER</sequence>
<proteinExistence type="predicted"/>
<organism evidence="1 2">
    <name type="scientific">Haemonchus contortus</name>
    <name type="common">Barber pole worm</name>
    <dbReference type="NCBI Taxonomy" id="6289"/>
    <lineage>
        <taxon>Eukaryota</taxon>
        <taxon>Metazoa</taxon>
        <taxon>Ecdysozoa</taxon>
        <taxon>Nematoda</taxon>
        <taxon>Chromadorea</taxon>
        <taxon>Rhabditida</taxon>
        <taxon>Rhabditina</taxon>
        <taxon>Rhabditomorpha</taxon>
        <taxon>Strongyloidea</taxon>
        <taxon>Trichostrongylidae</taxon>
        <taxon>Haemonchus</taxon>
    </lineage>
</organism>